<organism evidence="9 10">
    <name type="scientific">Leucosporidium creatinivorum</name>
    <dbReference type="NCBI Taxonomy" id="106004"/>
    <lineage>
        <taxon>Eukaryota</taxon>
        <taxon>Fungi</taxon>
        <taxon>Dikarya</taxon>
        <taxon>Basidiomycota</taxon>
        <taxon>Pucciniomycotina</taxon>
        <taxon>Microbotryomycetes</taxon>
        <taxon>Leucosporidiales</taxon>
        <taxon>Leucosporidium</taxon>
    </lineage>
</organism>
<evidence type="ECO:0000259" key="8">
    <source>
        <dbReference type="PROSITE" id="PS50114"/>
    </source>
</evidence>
<feature type="compositionally biased region" description="Low complexity" evidence="7">
    <location>
        <begin position="96"/>
        <end position="105"/>
    </location>
</feature>
<evidence type="ECO:0000313" key="10">
    <source>
        <dbReference type="Proteomes" id="UP000193467"/>
    </source>
</evidence>
<sequence length="484" mass="52045">MDRRSSYGRAPPSPSRPTSPRPVGGSVMSGRGSAYSPQSQSLPSVGVSGGRRVSGGAISPSESASTSFPLYYNTPASPSRQGNPYQDAPTFASRAQQSPQSYNQPQSPPPRRSSLGGGGKPYERQQRQDPLAHLSQGRVHQQHQGFQQSQLHHLQRPISPLDLDEDLEEDDRRKRGRTPPDMCAVCAETSTPEWRKGPAGARMLCNGCGLMSAKRAKERAQNGFGNPTTIASIIRELQGIGEERFKVTAGEYQLPPNTPARILATQARTAEQESKQKSSKPRERKFRTGAPEREAAESLVGMARRASISQQSPPAAPSSSFGGRRGSFNSAQRPTIYSLPRGRRANSFTPAPSQPGASLLASAMASTGPSPSYSFGGAPSMGRDVPSLPSTNTGRSPTRRAPSPSRPRTPVAFASSSTSPLTSSNRMNISYITDPTPVSPSVTWGVSDLRTRRTPSPGAGARQRRLSLSEMEMAFEKRRSQQYS</sequence>
<dbReference type="Proteomes" id="UP000193467">
    <property type="component" value="Unassembled WGS sequence"/>
</dbReference>
<dbReference type="PANTHER" id="PTHR47172:SF24">
    <property type="entry name" value="GATA ZINC FINGER DOMAIN-CONTAINING PROTEIN 14-RELATED"/>
    <property type="match status" value="1"/>
</dbReference>
<evidence type="ECO:0000313" key="9">
    <source>
        <dbReference type="EMBL" id="ORY75653.1"/>
    </source>
</evidence>
<evidence type="ECO:0000256" key="5">
    <source>
        <dbReference type="ARBA" id="ARBA00023163"/>
    </source>
</evidence>
<feature type="compositionally biased region" description="Polar residues" evidence="7">
    <location>
        <begin position="60"/>
        <end position="84"/>
    </location>
</feature>
<dbReference type="CDD" id="cd00202">
    <property type="entry name" value="ZnF_GATA"/>
    <property type="match status" value="1"/>
</dbReference>
<comment type="caution">
    <text evidence="9">The sequence shown here is derived from an EMBL/GenBank/DDBJ whole genome shotgun (WGS) entry which is preliminary data.</text>
</comment>
<feature type="compositionally biased region" description="Pro residues" evidence="7">
    <location>
        <begin position="11"/>
        <end position="20"/>
    </location>
</feature>
<keyword evidence="3" id="KW-0862">Zinc</keyword>
<feature type="compositionally biased region" description="Basic residues" evidence="7">
    <location>
        <begin position="277"/>
        <end position="287"/>
    </location>
</feature>
<feature type="compositionally biased region" description="Basic and acidic residues" evidence="7">
    <location>
        <begin position="474"/>
        <end position="484"/>
    </location>
</feature>
<dbReference type="SMART" id="SM00401">
    <property type="entry name" value="ZnF_GATA"/>
    <property type="match status" value="1"/>
</dbReference>
<keyword evidence="4" id="KW-0805">Transcription regulation</keyword>
<reference evidence="9 10" key="1">
    <citation type="submission" date="2016-07" db="EMBL/GenBank/DDBJ databases">
        <title>Pervasive Adenine N6-methylation of Active Genes in Fungi.</title>
        <authorList>
            <consortium name="DOE Joint Genome Institute"/>
            <person name="Mondo S.J."/>
            <person name="Dannebaum R.O."/>
            <person name="Kuo R.C."/>
            <person name="Labutti K."/>
            <person name="Haridas S."/>
            <person name="Kuo A."/>
            <person name="Salamov A."/>
            <person name="Ahrendt S.R."/>
            <person name="Lipzen A."/>
            <person name="Sullivan W."/>
            <person name="Andreopoulos W.B."/>
            <person name="Clum A."/>
            <person name="Lindquist E."/>
            <person name="Daum C."/>
            <person name="Ramamoorthy G.K."/>
            <person name="Gryganskyi A."/>
            <person name="Culley D."/>
            <person name="Magnuson J.K."/>
            <person name="James T.Y."/>
            <person name="O'Malley M.A."/>
            <person name="Stajich J.E."/>
            <person name="Spatafora J.W."/>
            <person name="Visel A."/>
            <person name="Grigoriev I.V."/>
        </authorList>
    </citation>
    <scope>NUCLEOTIDE SEQUENCE [LARGE SCALE GENOMIC DNA]</scope>
    <source>
        <strain evidence="9 10">62-1032</strain>
    </source>
</reference>
<feature type="domain" description="GATA-type" evidence="8">
    <location>
        <begin position="177"/>
        <end position="219"/>
    </location>
</feature>
<feature type="region of interest" description="Disordered" evidence="7">
    <location>
        <begin position="1"/>
        <end position="180"/>
    </location>
</feature>
<dbReference type="GO" id="GO:0006355">
    <property type="term" value="P:regulation of DNA-templated transcription"/>
    <property type="evidence" value="ECO:0007669"/>
    <property type="project" value="InterPro"/>
</dbReference>
<evidence type="ECO:0000256" key="1">
    <source>
        <dbReference type="ARBA" id="ARBA00022723"/>
    </source>
</evidence>
<evidence type="ECO:0000256" key="2">
    <source>
        <dbReference type="ARBA" id="ARBA00022771"/>
    </source>
</evidence>
<dbReference type="PROSITE" id="PS50114">
    <property type="entry name" value="GATA_ZN_FINGER_2"/>
    <property type="match status" value="1"/>
</dbReference>
<feature type="compositionally biased region" description="Low complexity" evidence="7">
    <location>
        <begin position="393"/>
        <end position="424"/>
    </location>
</feature>
<gene>
    <name evidence="9" type="ORF">BCR35DRAFT_333041</name>
</gene>
<name>A0A1Y2EVN3_9BASI</name>
<evidence type="ECO:0000256" key="6">
    <source>
        <dbReference type="PROSITE-ProRule" id="PRU00094"/>
    </source>
</evidence>
<evidence type="ECO:0000256" key="4">
    <source>
        <dbReference type="ARBA" id="ARBA00023015"/>
    </source>
</evidence>
<dbReference type="EMBL" id="MCGR01000037">
    <property type="protein sequence ID" value="ORY75653.1"/>
    <property type="molecule type" value="Genomic_DNA"/>
</dbReference>
<protein>
    <recommendedName>
        <fullName evidence="8">GATA-type domain-containing protein</fullName>
    </recommendedName>
</protein>
<keyword evidence="1" id="KW-0479">Metal-binding</keyword>
<keyword evidence="5" id="KW-0804">Transcription</keyword>
<feature type="compositionally biased region" description="Low complexity" evidence="7">
    <location>
        <begin position="142"/>
        <end position="152"/>
    </location>
</feature>
<feature type="region of interest" description="Disordered" evidence="7">
    <location>
        <begin position="266"/>
        <end position="484"/>
    </location>
</feature>
<dbReference type="InParanoid" id="A0A1Y2EVN3"/>
<accession>A0A1Y2EVN3</accession>
<dbReference type="Pfam" id="PF00320">
    <property type="entry name" value="GATA"/>
    <property type="match status" value="1"/>
</dbReference>
<dbReference type="OrthoDB" id="2162994at2759"/>
<keyword evidence="2 6" id="KW-0863">Zinc-finger</keyword>
<keyword evidence="10" id="KW-1185">Reference proteome</keyword>
<proteinExistence type="predicted"/>
<feature type="compositionally biased region" description="Low complexity" evidence="7">
    <location>
        <begin position="306"/>
        <end position="328"/>
    </location>
</feature>
<dbReference type="STRING" id="106004.A0A1Y2EVN3"/>
<dbReference type="Gene3D" id="3.30.50.10">
    <property type="entry name" value="Erythroid Transcription Factor GATA-1, subunit A"/>
    <property type="match status" value="1"/>
</dbReference>
<evidence type="ECO:0000256" key="3">
    <source>
        <dbReference type="ARBA" id="ARBA00022833"/>
    </source>
</evidence>
<dbReference type="PANTHER" id="PTHR47172">
    <property type="entry name" value="OS01G0976800 PROTEIN"/>
    <property type="match status" value="1"/>
</dbReference>
<dbReference type="AlphaFoldDB" id="A0A1Y2EVN3"/>
<dbReference type="InterPro" id="IPR013088">
    <property type="entry name" value="Znf_NHR/GATA"/>
</dbReference>
<dbReference type="SUPFAM" id="SSF57716">
    <property type="entry name" value="Glucocorticoid receptor-like (DNA-binding domain)"/>
    <property type="match status" value="1"/>
</dbReference>
<dbReference type="GO" id="GO:0008270">
    <property type="term" value="F:zinc ion binding"/>
    <property type="evidence" value="ECO:0007669"/>
    <property type="project" value="UniProtKB-KW"/>
</dbReference>
<feature type="compositionally biased region" description="Polar residues" evidence="7">
    <location>
        <begin position="364"/>
        <end position="373"/>
    </location>
</feature>
<dbReference type="InterPro" id="IPR000679">
    <property type="entry name" value="Znf_GATA"/>
</dbReference>
<evidence type="ECO:0000256" key="7">
    <source>
        <dbReference type="SAM" id="MobiDB-lite"/>
    </source>
</evidence>
<dbReference type="GO" id="GO:0043565">
    <property type="term" value="F:sequence-specific DNA binding"/>
    <property type="evidence" value="ECO:0007669"/>
    <property type="project" value="InterPro"/>
</dbReference>